<proteinExistence type="predicted"/>
<comment type="caution">
    <text evidence="1">The sequence shown here is derived from an EMBL/GenBank/DDBJ whole genome shotgun (WGS) entry which is preliminary data.</text>
</comment>
<name>A0AA86UAS7_9EUKA</name>
<reference evidence="1" key="1">
    <citation type="submission" date="2023-06" db="EMBL/GenBank/DDBJ databases">
        <authorList>
            <person name="Kurt Z."/>
        </authorList>
    </citation>
    <scope>NUCLEOTIDE SEQUENCE</scope>
</reference>
<accession>A0AA86UAS7</accession>
<dbReference type="Proteomes" id="UP001642409">
    <property type="component" value="Unassembled WGS sequence"/>
</dbReference>
<organism evidence="1">
    <name type="scientific">Hexamita inflata</name>
    <dbReference type="NCBI Taxonomy" id="28002"/>
    <lineage>
        <taxon>Eukaryota</taxon>
        <taxon>Metamonada</taxon>
        <taxon>Diplomonadida</taxon>
        <taxon>Hexamitidae</taxon>
        <taxon>Hexamitinae</taxon>
        <taxon>Hexamita</taxon>
    </lineage>
</organism>
<dbReference type="EMBL" id="CATOUU010000720">
    <property type="protein sequence ID" value="CAI9943977.1"/>
    <property type="molecule type" value="Genomic_DNA"/>
</dbReference>
<evidence type="ECO:0000313" key="2">
    <source>
        <dbReference type="EMBL" id="CAL6037036.1"/>
    </source>
</evidence>
<reference evidence="2 3" key="2">
    <citation type="submission" date="2024-07" db="EMBL/GenBank/DDBJ databases">
        <authorList>
            <person name="Akdeniz Z."/>
        </authorList>
    </citation>
    <scope>NUCLEOTIDE SEQUENCE [LARGE SCALE GENOMIC DNA]</scope>
</reference>
<dbReference type="AlphaFoldDB" id="A0AA86UAS7"/>
<keyword evidence="3" id="KW-1185">Reference proteome</keyword>
<protein>
    <submittedName>
        <fullName evidence="2">Hypothetical_protein</fullName>
    </submittedName>
</protein>
<evidence type="ECO:0000313" key="3">
    <source>
        <dbReference type="Proteomes" id="UP001642409"/>
    </source>
</evidence>
<evidence type="ECO:0000313" key="1">
    <source>
        <dbReference type="EMBL" id="CAI9943977.1"/>
    </source>
</evidence>
<gene>
    <name evidence="1" type="ORF">HINF_LOCUS31622</name>
    <name evidence="2" type="ORF">HINF_LOCUS36700</name>
</gene>
<dbReference type="EMBL" id="CAXDID020000135">
    <property type="protein sequence ID" value="CAL6037036.1"/>
    <property type="molecule type" value="Genomic_DNA"/>
</dbReference>
<sequence>MFSVIENREQLILDWIQDDEQIKQRAILMQRFYQQIQIKGLKNNYSLFNDYSVFLRTKTLYLSNCQLDLNQLQGQFNYIKLQNCECIKDFVNCKCKELHVENTIISADQIYKLNVLAQVDITGSNIDYQNLYLLTTPTINVTLNDCIVNLSVFKGNFTSVTLINCKLLQTAQNFKAESVYIGSCEFNTESVESLKCQTMYMTASGNKSLKLPLKSQASRKIANLRGCVLDLSGVAENWTQLDCYDCELKRNDAMRNDEHLQGGQSAILELKQCTVQDLNQLEGKWKYIYIKECSFGIQQTVNIKIFSQSVKIENTNISDFFCFQTTHLKISQCIVKQIPQDSNLVLENCQLKLTLNQPKVFEISIKNCILNQFSVRFFPNVKNISFCGNAPYQIVVSKFFKSTKNMLSKQRSQKKRIIQELNRIVPKRIYIKNLYNCQCVVIIICEQLNIGFE</sequence>